<reference evidence="3 4" key="1">
    <citation type="submission" date="2019-04" db="EMBL/GenBank/DDBJ databases">
        <title>Fungal friends and foes A comparative genomics study of 23 Aspergillus species from section Flavi.</title>
        <authorList>
            <consortium name="DOE Joint Genome Institute"/>
            <person name="Kjaerbolling I."/>
            <person name="Vesth T.C."/>
            <person name="Frisvad J.C."/>
            <person name="Nybo J.L."/>
            <person name="Theobald S."/>
            <person name="Kildgaard S."/>
            <person name="Petersen T.I."/>
            <person name="Kuo A."/>
            <person name="Sato A."/>
            <person name="Lyhne E.K."/>
            <person name="Kogle M.E."/>
            <person name="Wiebenga A."/>
            <person name="Kun R.S."/>
            <person name="Lubbers R.J."/>
            <person name="Makela M.R."/>
            <person name="Barry K."/>
            <person name="Chovatia M."/>
            <person name="Clum A."/>
            <person name="Daum C."/>
            <person name="Haridas S."/>
            <person name="He G."/>
            <person name="LaButti K."/>
            <person name="Lipzen A."/>
            <person name="Mondo S."/>
            <person name="Pangilinan J."/>
            <person name="Riley R."/>
            <person name="Salamov A."/>
            <person name="Simmons B.A."/>
            <person name="Magnuson J.K."/>
            <person name="Henrissat B."/>
            <person name="Mortensen U.H."/>
            <person name="Larsen T.O."/>
            <person name="De vries R.P."/>
            <person name="Grigoriev I.V."/>
            <person name="Machida M."/>
            <person name="Baker S.E."/>
            <person name="Andersen M.R."/>
        </authorList>
    </citation>
    <scope>NUCLEOTIDE SEQUENCE [LARGE SCALE GENOMIC DNA]</scope>
    <source>
        <strain evidence="3 4">CBS 126849</strain>
    </source>
</reference>
<evidence type="ECO:0000256" key="1">
    <source>
        <dbReference type="ARBA" id="ARBA00023002"/>
    </source>
</evidence>
<dbReference type="AlphaFoldDB" id="A0A5N6F8C8"/>
<dbReference type="EMBL" id="ML733392">
    <property type="protein sequence ID" value="KAB8226138.1"/>
    <property type="molecule type" value="Genomic_DNA"/>
</dbReference>
<evidence type="ECO:0000313" key="3">
    <source>
        <dbReference type="EMBL" id="KAB8226138.1"/>
    </source>
</evidence>
<protein>
    <submittedName>
        <fullName evidence="3">NADP-dependent oxidoreductase domain-containing protein</fullName>
    </submittedName>
</protein>
<dbReference type="PANTHER" id="PTHR43625">
    <property type="entry name" value="AFLATOXIN B1 ALDEHYDE REDUCTASE"/>
    <property type="match status" value="1"/>
</dbReference>
<dbReference type="InterPro" id="IPR050791">
    <property type="entry name" value="Aldo-Keto_reductase"/>
</dbReference>
<gene>
    <name evidence="3" type="ORF">BDV33DRAFT_186929</name>
</gene>
<name>A0A5N6F8C8_9EURO</name>
<accession>A0A5N6F8C8</accession>
<dbReference type="Gene3D" id="3.20.20.100">
    <property type="entry name" value="NADP-dependent oxidoreductase domain"/>
    <property type="match status" value="1"/>
</dbReference>
<proteinExistence type="predicted"/>
<dbReference type="InterPro" id="IPR023210">
    <property type="entry name" value="NADP_OxRdtase_dom"/>
</dbReference>
<dbReference type="SUPFAM" id="SSF51430">
    <property type="entry name" value="NAD(P)-linked oxidoreductase"/>
    <property type="match status" value="1"/>
</dbReference>
<dbReference type="GO" id="GO:0016491">
    <property type="term" value="F:oxidoreductase activity"/>
    <property type="evidence" value="ECO:0007669"/>
    <property type="project" value="UniProtKB-KW"/>
</dbReference>
<evidence type="ECO:0000313" key="4">
    <source>
        <dbReference type="Proteomes" id="UP000326799"/>
    </source>
</evidence>
<dbReference type="PANTHER" id="PTHR43625:SF40">
    <property type="entry name" value="ALDO-KETO REDUCTASE YAKC [NADP(+)]"/>
    <property type="match status" value="1"/>
</dbReference>
<dbReference type="GO" id="GO:0005737">
    <property type="term" value="C:cytoplasm"/>
    <property type="evidence" value="ECO:0007669"/>
    <property type="project" value="TreeGrafter"/>
</dbReference>
<keyword evidence="4" id="KW-1185">Reference proteome</keyword>
<keyword evidence="1" id="KW-0560">Oxidoreductase</keyword>
<dbReference type="Pfam" id="PF00248">
    <property type="entry name" value="Aldo_ket_red"/>
    <property type="match status" value="1"/>
</dbReference>
<dbReference type="InterPro" id="IPR036812">
    <property type="entry name" value="NAD(P)_OxRdtase_dom_sf"/>
</dbReference>
<organism evidence="3 4">
    <name type="scientific">Aspergillus novoparasiticus</name>
    <dbReference type="NCBI Taxonomy" id="986946"/>
    <lineage>
        <taxon>Eukaryota</taxon>
        <taxon>Fungi</taxon>
        <taxon>Dikarya</taxon>
        <taxon>Ascomycota</taxon>
        <taxon>Pezizomycotina</taxon>
        <taxon>Eurotiomycetes</taxon>
        <taxon>Eurotiomycetidae</taxon>
        <taxon>Eurotiales</taxon>
        <taxon>Aspergillaceae</taxon>
        <taxon>Aspergillus</taxon>
        <taxon>Aspergillus subgen. Circumdati</taxon>
    </lineage>
</organism>
<evidence type="ECO:0000259" key="2">
    <source>
        <dbReference type="Pfam" id="PF00248"/>
    </source>
</evidence>
<sequence length="329" mass="36175">MAPPKQLITRPLGKNGPQVTPAGLGLMGASGIYGIPGSDAERLAFLDAAYGMGETFWDTADIYGDSEDLPGKWFALNPSKRKGIFLATKLGHPYHDPANLQGTRAINTNPEYCLDALEASLKRLGLPYVDLHCIHRLDSPPSRRLSKQRFNSKIEGKIKYLDLSEYRADSLRRAHATHPISCVHMEYNPFCLDIESPKYRLLERARELDAAIVAYSPLGNGLLSGTLRLKEDFTKRGDLRDEPGPVDRIGETAKAKGVTPAQLTLVWILTQGEDFFVIPGTTKAHRVAENLGSLDITITPEEEKAIRQASERPVATSVVVYKLVSNPAS</sequence>
<feature type="domain" description="NADP-dependent oxidoreductase" evidence="2">
    <location>
        <begin position="24"/>
        <end position="310"/>
    </location>
</feature>
<dbReference type="Proteomes" id="UP000326799">
    <property type="component" value="Unassembled WGS sequence"/>
</dbReference>